<feature type="signal peptide" evidence="2">
    <location>
        <begin position="1"/>
        <end position="25"/>
    </location>
</feature>
<reference evidence="3 4" key="1">
    <citation type="submission" date="2013-03" db="EMBL/GenBank/DDBJ databases">
        <title>The Genome Sequence of Capronia coronata CBS 617.96.</title>
        <authorList>
            <consortium name="The Broad Institute Genomics Platform"/>
            <person name="Cuomo C."/>
            <person name="de Hoog S."/>
            <person name="Gorbushina A."/>
            <person name="Walker B."/>
            <person name="Young S.K."/>
            <person name="Zeng Q."/>
            <person name="Gargeya S."/>
            <person name="Fitzgerald M."/>
            <person name="Haas B."/>
            <person name="Abouelleil A."/>
            <person name="Allen A.W."/>
            <person name="Alvarado L."/>
            <person name="Arachchi H.M."/>
            <person name="Berlin A.M."/>
            <person name="Chapman S.B."/>
            <person name="Gainer-Dewar J."/>
            <person name="Goldberg J."/>
            <person name="Griggs A."/>
            <person name="Gujja S."/>
            <person name="Hansen M."/>
            <person name="Howarth C."/>
            <person name="Imamovic A."/>
            <person name="Ireland A."/>
            <person name="Larimer J."/>
            <person name="McCowan C."/>
            <person name="Murphy C."/>
            <person name="Pearson M."/>
            <person name="Poon T.W."/>
            <person name="Priest M."/>
            <person name="Roberts A."/>
            <person name="Saif S."/>
            <person name="Shea T."/>
            <person name="Sisk P."/>
            <person name="Sykes S."/>
            <person name="Wortman J."/>
            <person name="Nusbaum C."/>
            <person name="Birren B."/>
        </authorList>
    </citation>
    <scope>NUCLEOTIDE SEQUENCE [LARGE SCALE GENOMIC DNA]</scope>
    <source>
        <strain evidence="3 4">CBS 617.96</strain>
    </source>
</reference>
<dbReference type="STRING" id="1182541.W9YEC6"/>
<feature type="compositionally biased region" description="Low complexity" evidence="1">
    <location>
        <begin position="69"/>
        <end position="90"/>
    </location>
</feature>
<feature type="region of interest" description="Disordered" evidence="1">
    <location>
        <begin position="67"/>
        <end position="99"/>
    </location>
</feature>
<evidence type="ECO:0000313" key="4">
    <source>
        <dbReference type="Proteomes" id="UP000019484"/>
    </source>
</evidence>
<dbReference type="EMBL" id="AMWN01000004">
    <property type="protein sequence ID" value="EXJ88015.1"/>
    <property type="molecule type" value="Genomic_DNA"/>
</dbReference>
<dbReference type="Proteomes" id="UP000019484">
    <property type="component" value="Unassembled WGS sequence"/>
</dbReference>
<comment type="caution">
    <text evidence="3">The sequence shown here is derived from an EMBL/GenBank/DDBJ whole genome shotgun (WGS) entry which is preliminary data.</text>
</comment>
<feature type="compositionally biased region" description="Low complexity" evidence="1">
    <location>
        <begin position="129"/>
        <end position="240"/>
    </location>
</feature>
<feature type="chain" id="PRO_5004934543" description="Phospholipase A2 domain-containing protein" evidence="2">
    <location>
        <begin position="26"/>
        <end position="406"/>
    </location>
</feature>
<proteinExistence type="predicted"/>
<dbReference type="GeneID" id="19159820"/>
<accession>W9YEC6</accession>
<dbReference type="RefSeq" id="XP_007724021.1">
    <property type="nucleotide sequence ID" value="XM_007725831.1"/>
</dbReference>
<keyword evidence="2" id="KW-0732">Signal</keyword>
<dbReference type="HOGENOM" id="CLU_677921_0_0_1"/>
<feature type="region of interest" description="Disordered" evidence="1">
    <location>
        <begin position="118"/>
        <end position="248"/>
    </location>
</feature>
<evidence type="ECO:0000256" key="1">
    <source>
        <dbReference type="SAM" id="MobiDB-lite"/>
    </source>
</evidence>
<dbReference type="AlphaFoldDB" id="W9YEC6"/>
<sequence length="406" mass="43806">MKTSWAFFVVAWALALVGAPVLTWAHPTSVVSSASASAPVSVSVPVDLAIDNLSLVLDAKREAMPVPATTTTTTTTTRRSSTRTSTSTTRKASNMTKKTYARTTIVTSTVHPTTTISMVYARQAEPEDTTTTTTTSTTTTDVSTTTAPSTTTTTTTTISGSESTSSPSPSSSSPPTTTDGDADSTTTTTTMTTTRVPSSSTTTTRIPSSSSSASRLSSSSRSSSSSSSSSRPPRTTIPPSLIASYTPLPSPPPHSHFFEWPAHPDNNTVRCSKPDQHAKLRPGQDEAPPSDCLLGWLRGTVLYTDVMGPDMPLGVDKWRFRPCCAAHEACVLDCTENSFRQCNNDLYKCAYEICDAMPEELYTERPARALCFNQMVEFNWIIRARETSIWYKQVSEERCYCVDDGL</sequence>
<organism evidence="3 4">
    <name type="scientific">Capronia coronata CBS 617.96</name>
    <dbReference type="NCBI Taxonomy" id="1182541"/>
    <lineage>
        <taxon>Eukaryota</taxon>
        <taxon>Fungi</taxon>
        <taxon>Dikarya</taxon>
        <taxon>Ascomycota</taxon>
        <taxon>Pezizomycotina</taxon>
        <taxon>Eurotiomycetes</taxon>
        <taxon>Chaetothyriomycetidae</taxon>
        <taxon>Chaetothyriales</taxon>
        <taxon>Herpotrichiellaceae</taxon>
        <taxon>Capronia</taxon>
    </lineage>
</organism>
<keyword evidence="4" id="KW-1185">Reference proteome</keyword>
<evidence type="ECO:0000313" key="3">
    <source>
        <dbReference type="EMBL" id="EXJ88015.1"/>
    </source>
</evidence>
<evidence type="ECO:0000256" key="2">
    <source>
        <dbReference type="SAM" id="SignalP"/>
    </source>
</evidence>
<evidence type="ECO:0008006" key="5">
    <source>
        <dbReference type="Google" id="ProtNLM"/>
    </source>
</evidence>
<gene>
    <name evidence="3" type="ORF">A1O1_04942</name>
</gene>
<protein>
    <recommendedName>
        <fullName evidence="5">Phospholipase A2 domain-containing protein</fullName>
    </recommendedName>
</protein>
<name>W9YEC6_9EURO</name>